<proteinExistence type="predicted"/>
<evidence type="ECO:0000313" key="2">
    <source>
        <dbReference type="EMBL" id="OGM09366.1"/>
    </source>
</evidence>
<dbReference type="Proteomes" id="UP000176778">
    <property type="component" value="Unassembled WGS sequence"/>
</dbReference>
<evidence type="ECO:0000313" key="3">
    <source>
        <dbReference type="Proteomes" id="UP000176778"/>
    </source>
</evidence>
<comment type="caution">
    <text evidence="2">The sequence shown here is derived from an EMBL/GenBank/DDBJ whole genome shotgun (WGS) entry which is preliminary data.</text>
</comment>
<dbReference type="Gene3D" id="3.90.550.10">
    <property type="entry name" value="Spore Coat Polysaccharide Biosynthesis Protein SpsA, Chain A"/>
    <property type="match status" value="1"/>
</dbReference>
<dbReference type="PANTHER" id="PTHR43630">
    <property type="entry name" value="POLY-BETA-1,6-N-ACETYL-D-GLUCOSAMINE SYNTHASE"/>
    <property type="match status" value="1"/>
</dbReference>
<dbReference type="InterPro" id="IPR029044">
    <property type="entry name" value="Nucleotide-diphossugar_trans"/>
</dbReference>
<dbReference type="InterPro" id="IPR001173">
    <property type="entry name" value="Glyco_trans_2-like"/>
</dbReference>
<evidence type="ECO:0000259" key="1">
    <source>
        <dbReference type="Pfam" id="PF00535"/>
    </source>
</evidence>
<dbReference type="SUPFAM" id="SSF53448">
    <property type="entry name" value="Nucleotide-diphospho-sugar transferases"/>
    <property type="match status" value="1"/>
</dbReference>
<protein>
    <recommendedName>
        <fullName evidence="1">Glycosyltransferase 2-like domain-containing protein</fullName>
    </recommendedName>
</protein>
<dbReference type="Pfam" id="PF00535">
    <property type="entry name" value="Glycos_transf_2"/>
    <property type="match status" value="1"/>
</dbReference>
<accession>A0A1F7X2R2</accession>
<dbReference type="EMBL" id="MGFR01000005">
    <property type="protein sequence ID" value="OGM09366.1"/>
    <property type="molecule type" value="Genomic_DNA"/>
</dbReference>
<gene>
    <name evidence="2" type="ORF">A2Y68_00135</name>
</gene>
<feature type="domain" description="Glycosyltransferase 2-like" evidence="1">
    <location>
        <begin position="8"/>
        <end position="138"/>
    </location>
</feature>
<organism evidence="2 3">
    <name type="scientific">Candidatus Woesebacteria bacterium RBG_13_46_13</name>
    <dbReference type="NCBI Taxonomy" id="1802479"/>
    <lineage>
        <taxon>Bacteria</taxon>
        <taxon>Candidatus Woeseibacteriota</taxon>
    </lineage>
</organism>
<name>A0A1F7X2R2_9BACT</name>
<reference evidence="2 3" key="1">
    <citation type="journal article" date="2016" name="Nat. Commun.">
        <title>Thousands of microbial genomes shed light on interconnected biogeochemical processes in an aquifer system.</title>
        <authorList>
            <person name="Anantharaman K."/>
            <person name="Brown C.T."/>
            <person name="Hug L.A."/>
            <person name="Sharon I."/>
            <person name="Castelle C.J."/>
            <person name="Probst A.J."/>
            <person name="Thomas B.C."/>
            <person name="Singh A."/>
            <person name="Wilkins M.J."/>
            <person name="Karaoz U."/>
            <person name="Brodie E.L."/>
            <person name="Williams K.H."/>
            <person name="Hubbard S.S."/>
            <person name="Banfield J.F."/>
        </authorList>
    </citation>
    <scope>NUCLEOTIDE SEQUENCE [LARGE SCALE GENOMIC DNA]</scope>
</reference>
<sequence>MKSIWAHVLVKNEERYVWYAVTSVIDFVDKVLLWDTGSTDKTPRIIKEIQKRYPGKIDFKEFGEVTPQGYTDLRQKMLEETTSDWFMILDGDEVWWEESIKEVVRRIQEKGDRMESVVVRMVLPIGDIYHYQEEEAGMYKIDGRVGHLTIRFINRSIPGLYTAKPHGQHGYYDENNILIQGRTPAKRMFVDRSYMHLTHLIRSSGLMEDRKVPKRDIKYKYELGRPFPKDFYFPEVFFRPKPEIVASSWGRMSAKFFSRALIETPLRKIKRRIYKRRIGY</sequence>
<dbReference type="AlphaFoldDB" id="A0A1F7X2R2"/>
<dbReference type="STRING" id="1802479.A2Y68_00135"/>
<dbReference type="PANTHER" id="PTHR43630:SF2">
    <property type="entry name" value="GLYCOSYLTRANSFERASE"/>
    <property type="match status" value="1"/>
</dbReference>